<evidence type="ECO:0000259" key="1">
    <source>
        <dbReference type="Pfam" id="PF02538"/>
    </source>
</evidence>
<protein>
    <submittedName>
        <fullName evidence="2">Acetone carboxylase subunit alpha</fullName>
    </submittedName>
</protein>
<dbReference type="PANTHER" id="PTHR11365:SF23">
    <property type="entry name" value="HYPOTHETICAL 5-OXOPROLINASE (EUROFUNG)-RELATED"/>
    <property type="match status" value="1"/>
</dbReference>
<dbReference type="EMBL" id="AP025226">
    <property type="protein sequence ID" value="BDB98410.1"/>
    <property type="molecule type" value="Genomic_DNA"/>
</dbReference>
<dbReference type="GO" id="GO:0005829">
    <property type="term" value="C:cytosol"/>
    <property type="evidence" value="ECO:0007669"/>
    <property type="project" value="TreeGrafter"/>
</dbReference>
<name>A0AAQ4CRH9_9CREN</name>
<organism evidence="2 3">
    <name type="scientific">Saccharolobus caldissimus</name>
    <dbReference type="NCBI Taxonomy" id="1702097"/>
    <lineage>
        <taxon>Archaea</taxon>
        <taxon>Thermoproteota</taxon>
        <taxon>Thermoprotei</taxon>
        <taxon>Sulfolobales</taxon>
        <taxon>Sulfolobaceae</taxon>
        <taxon>Saccharolobus</taxon>
    </lineage>
</organism>
<dbReference type="GeneID" id="68866153"/>
<dbReference type="Pfam" id="PF02538">
    <property type="entry name" value="Hydantoinase_B"/>
    <property type="match status" value="1"/>
</dbReference>
<gene>
    <name evidence="2" type="ORF">SACC_14270</name>
</gene>
<keyword evidence="3" id="KW-1185">Reference proteome</keyword>
<dbReference type="InterPro" id="IPR003692">
    <property type="entry name" value="Hydantoinase_B"/>
</dbReference>
<dbReference type="Proteomes" id="UP001319921">
    <property type="component" value="Chromosome"/>
</dbReference>
<dbReference type="GO" id="GO:0017168">
    <property type="term" value="F:5-oxoprolinase (ATP-hydrolyzing) activity"/>
    <property type="evidence" value="ECO:0007669"/>
    <property type="project" value="TreeGrafter"/>
</dbReference>
<dbReference type="PANTHER" id="PTHR11365">
    <property type="entry name" value="5-OXOPROLINASE RELATED"/>
    <property type="match status" value="1"/>
</dbReference>
<dbReference type="KEGG" id="scas:SACC_14270"/>
<dbReference type="InterPro" id="IPR045079">
    <property type="entry name" value="Oxoprolinase-like"/>
</dbReference>
<evidence type="ECO:0000313" key="2">
    <source>
        <dbReference type="EMBL" id="BDB98410.1"/>
    </source>
</evidence>
<feature type="domain" description="Hydantoinase B/oxoprolinase" evidence="1">
    <location>
        <begin position="39"/>
        <end position="619"/>
    </location>
</feature>
<dbReference type="GO" id="GO:0006749">
    <property type="term" value="P:glutathione metabolic process"/>
    <property type="evidence" value="ECO:0007669"/>
    <property type="project" value="TreeGrafter"/>
</dbReference>
<dbReference type="RefSeq" id="WP_229572282.1">
    <property type="nucleotide sequence ID" value="NZ_AP025226.1"/>
</dbReference>
<accession>A0AAQ4CRH9</accession>
<proteinExistence type="predicted"/>
<dbReference type="AlphaFoldDB" id="A0AAQ4CRH9"/>
<reference evidence="2 3" key="1">
    <citation type="journal article" date="2022" name="Microbiol. Resour. Announc.">
        <title>Complete Genome Sequence of the Hyperthermophilic and Acidophilic Archaeon Saccharolobus caldissimus Strain HS-3T.</title>
        <authorList>
            <person name="Sakai H.D."/>
            <person name="Kurosawa N."/>
        </authorList>
    </citation>
    <scope>NUCLEOTIDE SEQUENCE [LARGE SCALE GENOMIC DNA]</scope>
    <source>
        <strain evidence="2 3">JCM32116</strain>
    </source>
</reference>
<evidence type="ECO:0000313" key="3">
    <source>
        <dbReference type="Proteomes" id="UP001319921"/>
    </source>
</evidence>
<sequence length="782" mass="89896">MGIGYGGKTLRELLEYSEKIYQETGHYWGLKSLPLYEKDPLTWERLIYRLRAIVVLARELALHIAASPIARYIGETCTVLYTPEGDAIVHSTGILVHVHTMSEGIKWMIRMNYEENPGIKDGDHFVGNDPVLGNVHTTDVHTLTPIFYKDMLIGWVGTVIHQVDIGGNSPGHDIITATQRFEDGFYAEEELVYRDGKMFPHYYERSRRSVRTPLFYDLDDKSRIAANEIVKREVLRIVEEIGVDNYMELIREAIEKSRRDFISRVKERLIPGRYRSVTWNALNVIKEAWQPFAREDYLHAAPLEITVNEDGTLFVDLKGNSPSGWHFSNGGISPLMGGFWVTMTQLLGYSELINEGFVRAVKFNVPPKSWVGDTNPIYSRSVPWWLLIPQMSGLHKMVAYGAFARGYVEEGSAGNTGTWDAPQGGGFTDGTTGDPPNIYFPIATFELSSQGLGANAVRDGLDWGHAMWNPEADMGDVEEWERNQRGFIYLARRIKKNIAGYGKFRGGASFEHIAVFYGSKDSILYNNSSSRVFIEHGLNGGYPPLAGQYSLMAYETNITELFKEKKPYPLGDDPNEPEMEKYISGLIERLDYSSIYPREFKSNDIVHFKQCGGPGWGDPLDRPLDKCEDDLNMGIYSPEIMEKVFGIIAKYDEEKGRWIVDEEASKKKREELRKIRMQKSIDFAQFYKEERSILLEGKLVRPVAKYYMEQKEVSPDWFKEFLDFWRLPEDFSIPIQGKREYIRVMSEWHSLYLESYKKYLESKGYDLSKIRYLKYEDVGILR</sequence>